<evidence type="ECO:0000256" key="3">
    <source>
        <dbReference type="ARBA" id="ARBA00023163"/>
    </source>
</evidence>
<organism evidence="6 7">
    <name type="scientific">Zancudomyces culisetae</name>
    <name type="common">Gut fungus</name>
    <name type="synonym">Smittium culisetae</name>
    <dbReference type="NCBI Taxonomy" id="1213189"/>
    <lineage>
        <taxon>Eukaryota</taxon>
        <taxon>Fungi</taxon>
        <taxon>Fungi incertae sedis</taxon>
        <taxon>Zoopagomycota</taxon>
        <taxon>Kickxellomycotina</taxon>
        <taxon>Harpellomycetes</taxon>
        <taxon>Harpellales</taxon>
        <taxon>Legeriomycetaceae</taxon>
        <taxon>Zancudomyces</taxon>
    </lineage>
</organism>
<name>A0A1R1PUW0_ZANCU</name>
<accession>A0A1R1PUW0</accession>
<dbReference type="InterPro" id="IPR009088">
    <property type="entry name" value="TFIIA_b-brl"/>
</dbReference>
<dbReference type="PANTHER" id="PTHR12694:SF8">
    <property type="entry name" value="TRANSCRIPTION INITIATION FACTOR IIA SUBUNIT 1"/>
    <property type="match status" value="1"/>
</dbReference>
<protein>
    <submittedName>
        <fullName evidence="6">Transcription initiation factor IIA large subunit</fullName>
    </submittedName>
</protein>
<dbReference type="SUPFAM" id="SSF50784">
    <property type="entry name" value="Transcription factor IIA (TFIIA), beta-barrel domain"/>
    <property type="match status" value="1"/>
</dbReference>
<feature type="region of interest" description="Disordered" evidence="5">
    <location>
        <begin position="126"/>
        <end position="157"/>
    </location>
</feature>
<evidence type="ECO:0000313" key="6">
    <source>
        <dbReference type="EMBL" id="OMH84758.1"/>
    </source>
</evidence>
<keyword evidence="6" id="KW-0396">Initiation factor</keyword>
<comment type="subcellular location">
    <subcellularLocation>
        <location evidence="1">Nucleus</location>
    </subcellularLocation>
</comment>
<dbReference type="Proteomes" id="UP000188320">
    <property type="component" value="Unassembled WGS sequence"/>
</dbReference>
<dbReference type="Gene3D" id="2.30.18.10">
    <property type="entry name" value="Transcription factor IIA (TFIIA), beta-barrel domain"/>
    <property type="match status" value="1"/>
</dbReference>
<keyword evidence="3" id="KW-0804">Transcription</keyword>
<evidence type="ECO:0000256" key="2">
    <source>
        <dbReference type="ARBA" id="ARBA00010059"/>
    </source>
</evidence>
<feature type="compositionally biased region" description="Basic and acidic residues" evidence="5">
    <location>
        <begin position="146"/>
        <end position="157"/>
    </location>
</feature>
<dbReference type="PANTHER" id="PTHR12694">
    <property type="entry name" value="TRANSCRIPTION INITIATION FACTOR IIA SUBUNIT 1"/>
    <property type="match status" value="1"/>
</dbReference>
<reference evidence="7" key="1">
    <citation type="submission" date="2017-01" db="EMBL/GenBank/DDBJ databases">
        <authorList>
            <person name="Wang Y."/>
            <person name="White M."/>
            <person name="Kvist S."/>
            <person name="Moncalvo J.-M."/>
        </authorList>
    </citation>
    <scope>NUCLEOTIDE SEQUENCE [LARGE SCALE GENOMIC DNA]</scope>
    <source>
        <strain evidence="7">COL-18-3</strain>
    </source>
</reference>
<dbReference type="GO" id="GO:0006367">
    <property type="term" value="P:transcription initiation at RNA polymerase II promoter"/>
    <property type="evidence" value="ECO:0007669"/>
    <property type="project" value="InterPro"/>
</dbReference>
<dbReference type="EMBL" id="LSSK01000153">
    <property type="protein sequence ID" value="OMH84758.1"/>
    <property type="molecule type" value="Genomic_DNA"/>
</dbReference>
<proteinExistence type="inferred from homology"/>
<dbReference type="InterPro" id="IPR004855">
    <property type="entry name" value="TFIIA_asu/bsu"/>
</dbReference>
<comment type="similarity">
    <text evidence="2">Belongs to the TFIIA subunit 1 family.</text>
</comment>
<evidence type="ECO:0000313" key="7">
    <source>
        <dbReference type="Proteomes" id="UP000188320"/>
    </source>
</evidence>
<dbReference type="Pfam" id="PF03153">
    <property type="entry name" value="TFIIA"/>
    <property type="match status" value="1"/>
</dbReference>
<feature type="region of interest" description="Disordered" evidence="5">
    <location>
        <begin position="211"/>
        <end position="252"/>
    </location>
</feature>
<keyword evidence="4" id="KW-0539">Nucleus</keyword>
<keyword evidence="6" id="KW-0648">Protein biosynthesis</keyword>
<evidence type="ECO:0000256" key="4">
    <source>
        <dbReference type="ARBA" id="ARBA00023242"/>
    </source>
</evidence>
<dbReference type="OrthoDB" id="6275927at2759"/>
<gene>
    <name evidence="6" type="ORF">AX774_g1710</name>
</gene>
<feature type="region of interest" description="Disordered" evidence="5">
    <location>
        <begin position="79"/>
        <end position="114"/>
    </location>
</feature>
<dbReference type="GO" id="GO:0005672">
    <property type="term" value="C:transcription factor TFIIA complex"/>
    <property type="evidence" value="ECO:0007669"/>
    <property type="project" value="InterPro"/>
</dbReference>
<evidence type="ECO:0000256" key="5">
    <source>
        <dbReference type="SAM" id="MobiDB-lite"/>
    </source>
</evidence>
<dbReference type="SMART" id="SM01371">
    <property type="entry name" value="TFIIA"/>
    <property type="match status" value="1"/>
</dbReference>
<comment type="caution">
    <text evidence="6">The sequence shown here is derived from an EMBL/GenBank/DDBJ whole genome shotgun (WGS) entry which is preliminary data.</text>
</comment>
<dbReference type="GO" id="GO:0003743">
    <property type="term" value="F:translation initiation factor activity"/>
    <property type="evidence" value="ECO:0007669"/>
    <property type="project" value="UniProtKB-KW"/>
</dbReference>
<sequence>MERKMRKGFVGKNIPEFDENLLEDSTDDLENETLMSRNFEALPNNKYSGTSAASLSSIINTPIAKNITSAATLATMAQTSRRSVDLDENDYDNENYSNEDSGNEEDASGRPPAYISDMQRKQFGATNSILGGDNRSPRVAPQTGNPKRDPAFLDRHNNSGFKIKEESNMRDTASYFDQNDGADDIEGIQMWQDFVEKRKTRAIEEMKQCKTNVDNIEQTDGDTSENHAQNDENENDFDNALNSDLDDSEEEVEDGTEYLSRMILCQYDKVTKSKNRWKCVLKDGIMLVNNKNYLFHKATGDFEW</sequence>
<dbReference type="CDD" id="cd07976">
    <property type="entry name" value="TFIIA_alpha_beta_like"/>
    <property type="match status" value="1"/>
</dbReference>
<dbReference type="AlphaFoldDB" id="A0A1R1PUW0"/>
<keyword evidence="7" id="KW-1185">Reference proteome</keyword>
<evidence type="ECO:0000256" key="1">
    <source>
        <dbReference type="ARBA" id="ARBA00004123"/>
    </source>
</evidence>